<evidence type="ECO:0000256" key="1">
    <source>
        <dbReference type="ARBA" id="ARBA00022723"/>
    </source>
</evidence>
<dbReference type="Gene3D" id="2.60.40.420">
    <property type="entry name" value="Cupredoxins - blue copper proteins"/>
    <property type="match status" value="4"/>
</dbReference>
<keyword evidence="1" id="KW-0479">Metal-binding</keyword>
<reference evidence="2 3" key="2">
    <citation type="journal article" date="2021" name="Int. J. Syst. Evol. Microbiol.">
        <title>Isolation and Polyphasic Characterization of Desulfuromonas versatilis sp. Nov., an Electrogenic Bacteria Capable of Versatile Metabolism Isolated from a Graphene Oxide-Reducing Enrichment Culture.</title>
        <authorList>
            <person name="Xie L."/>
            <person name="Yoshida N."/>
            <person name="Ishii S."/>
            <person name="Meng L."/>
        </authorList>
    </citation>
    <scope>NUCLEOTIDE SEQUENCE [LARGE SCALE GENOMIC DNA]</scope>
    <source>
        <strain evidence="2 3">NIT-T3</strain>
    </source>
</reference>
<evidence type="ECO:0000313" key="3">
    <source>
        <dbReference type="Proteomes" id="UP001319827"/>
    </source>
</evidence>
<evidence type="ECO:0000313" key="2">
    <source>
        <dbReference type="EMBL" id="BCR04428.1"/>
    </source>
</evidence>
<dbReference type="PROSITE" id="PS00080">
    <property type="entry name" value="MULTICOPPER_OXIDASE2"/>
    <property type="match status" value="1"/>
</dbReference>
<organism evidence="2 3">
    <name type="scientific">Desulfuromonas versatilis</name>
    <dbReference type="NCBI Taxonomy" id="2802975"/>
    <lineage>
        <taxon>Bacteria</taxon>
        <taxon>Pseudomonadati</taxon>
        <taxon>Thermodesulfobacteriota</taxon>
        <taxon>Desulfuromonadia</taxon>
        <taxon>Desulfuromonadales</taxon>
        <taxon>Desulfuromonadaceae</taxon>
        <taxon>Desulfuromonas</taxon>
    </lineage>
</organism>
<protein>
    <submittedName>
        <fullName evidence="2">Multicopper oxidase</fullName>
    </submittedName>
</protein>
<dbReference type="RefSeq" id="WP_225911652.1">
    <property type="nucleotide sequence ID" value="NZ_AP024355.1"/>
</dbReference>
<proteinExistence type="predicted"/>
<name>A0ABN6DWA7_9BACT</name>
<dbReference type="EMBL" id="AP024355">
    <property type="protein sequence ID" value="BCR04428.1"/>
    <property type="molecule type" value="Genomic_DNA"/>
</dbReference>
<dbReference type="InterPro" id="IPR008972">
    <property type="entry name" value="Cupredoxin"/>
</dbReference>
<keyword evidence="3" id="KW-1185">Reference proteome</keyword>
<gene>
    <name evidence="2" type="ORF">DESUT3_14970</name>
</gene>
<dbReference type="InterPro" id="IPR002355">
    <property type="entry name" value="Cu_oxidase_Cu_BS"/>
</dbReference>
<dbReference type="Proteomes" id="UP001319827">
    <property type="component" value="Chromosome"/>
</dbReference>
<reference evidence="2 3" key="1">
    <citation type="journal article" date="2016" name="C (Basel)">
        <title>Selective Growth of and Electricity Production by Marine Exoelectrogenic Bacteria in Self-Aggregated Hydrogel of Microbially Reduced Graphene Oxide.</title>
        <authorList>
            <person name="Yoshida N."/>
            <person name="Goto Y."/>
            <person name="Miyata Y."/>
        </authorList>
    </citation>
    <scope>NUCLEOTIDE SEQUENCE [LARGE SCALE GENOMIC DNA]</scope>
    <source>
        <strain evidence="2 3">NIT-T3</strain>
    </source>
</reference>
<sequence length="1737" mass="188093">MAQRSPSATPDNPRSHIIHNGIRVLAGILLLLPLVIMGYSSPALAGLCSTTVHADVVALDQFLTFNRLGAVNPQGMIFALAKDVVPKDTLPEDQDLAHSCLNTACSPGDVKLRDDKRPRPIALRVNEGECLQISFKNLLAPTAAAAAAVDPATGIELNDQPATRSAGIHITGMQLGGDITDDGSNVGANPSSLVPPGGSTTYTVYAEKEDAFVLYSTAANVGGQGGSGTHAFGLFGIVNVEPAGAKWYRSQVTREDLELALDKSSAPDYCDDGNGGGHYAEAGYFCNGQPKINYEARYPATHRFKNLPILNIRDGNTIVHNELNAIISNFNKVYPKNPTLPDREQPFREMSVVFHDEIKAIQAFDLFRDNDFAFTLKSVVDGFAINYGTGGVGAEIIANRIGVGPMHDCVDCKYEEFFLTSWAVGDPAMIVDVPANVGTNPADGGAPIPGPKATFAFYPADPANVWHSYLNDHVKVRNIHVGSEHHIFHLHTHQWLFTPDDDNSNYLDFQAIGPGSAYTYEIAYNGSGNRNKTVGDAIFHCHFYPHFAQGMWGLWRVHDVFEIGTKLAQGPSLPLGHGMPAAGARALPDGEIAAGTPIPAVIPLPGLPMAPMPEARVEIINGQANITPLDDEFDYDGDGKKGFKDGDYDDIGNPGYPFFIAGVAGHRPPTPPLDIAPDGSGGLLDGGLPRHVIISAPEDAGAAPGPAFESTVDPKDFDKKLLAANAEFLPEEGTAVEQAAMRFHEKHFHDTKAPEGSYAKFETNGMKRVAGAPYAEPCRPDVFGDTDHKNTIYPIGTPRTYRAAVIETDVILNKVGWHFNQQRIITLEDDVQATLDKTRPPEPFVIRLNTDDCMDFYHTNLVPNVYQQDDFQVRTPTDVIGQHIHLVKFDVTSSDGAANGWNYEDGTFSPGEVIERIEAIRAYRGCAAGDHSELCPEPKAGFRNVLGARTTIQRVWADPTVNNAGVDRGLGNIFTHDHFGPSTHQQAGLYGTMLVEPKGSTWRHPETGVTFGSRADGGPTSWRADILAGDASYREFFLEFADFQLAYDAKGNPINPPVKEEVALPDIIVPADQCPNGSAPPCPEAISAADPGTFVVNYRNEPIGLRVSKPAGGFRAQSAGLAGDLSYALSSLVPRDDPAFNRQPGVYPPLTADVQPRDPFTPIMRVYNGDQVRIRTQVGATEEMHNASVHGIKWTQEYASPNSGWRNAQAMGISEQFQFVIPVATSGVRAGARADHLYSMNSSVDGFWNGAWGLMRNYATARSDLLPLPNNPIGTGGKTISNRFDFNEMCPKSAPVRAYDVTAVLARDALPGGKLIFNSRVGAAAGFPGPLNDPTAILYVLTEDLNLDGTLKADAPIEPLILRAAAGECIQVVLRSQVENIPELDGFSTMPMIITQGAGPGARHFNANNLDTSPSFGLHAQMVAFDVTSSDGANVGMNNRVQTTKKGDRRPQAYRWYAGDVRLEGTQLKYTPVEFGATNLISSDPIKHSAKGAVGALIIEPQGATWTETDRDHVTGRLTRATATVCPNGDFPCTRESAGHFRDFVVVMQDDINMRLGNGEPQPSVAEQEDNEDTGQRAINYRTEPMWFRLGFEPTIDEGLTGDVDYTNSLSNSITAGNDPQTPIFLARPREEVRFRVLQPAGHNRSSVFNLHGHIWQREPYVDPDAYGDDIGSTAIGNNLLSRWIGTQEGHGPANHFDVIPRNGAGGINGVPGDYLYRDNTSIHFNNGHWGIFRVKY</sequence>
<dbReference type="SUPFAM" id="SSF49503">
    <property type="entry name" value="Cupredoxins"/>
    <property type="match status" value="3"/>
</dbReference>
<accession>A0ABN6DWA7</accession>